<evidence type="ECO:0000313" key="1">
    <source>
        <dbReference type="EMBL" id="KZT23594.1"/>
    </source>
</evidence>
<protein>
    <recommendedName>
        <fullName evidence="3">CsbD-like domain-containing protein</fullName>
    </recommendedName>
</protein>
<sequence length="127" mass="14196">MGLLGDFIEEGVDKLVNDVENFPDNAARWTGEKVGEVENIPQNVENDYDRAKYGVENDYDRAKYGVENTVDGAIQGVEDIPRDIGRGVDDAAGWVGDKVGDVERFDDGVQNAYDQGRDETRYRGENY</sequence>
<proteinExistence type="predicted"/>
<name>A0A165RBY1_9AGAM</name>
<dbReference type="InParanoid" id="A0A165RBY1"/>
<dbReference type="AlphaFoldDB" id="A0A165RBY1"/>
<evidence type="ECO:0000313" key="2">
    <source>
        <dbReference type="Proteomes" id="UP000076761"/>
    </source>
</evidence>
<dbReference type="Proteomes" id="UP000076761">
    <property type="component" value="Unassembled WGS sequence"/>
</dbReference>
<keyword evidence="2" id="KW-1185">Reference proteome</keyword>
<reference evidence="1 2" key="1">
    <citation type="journal article" date="2016" name="Mol. Biol. Evol.">
        <title>Comparative Genomics of Early-Diverging Mushroom-Forming Fungi Provides Insights into the Origins of Lignocellulose Decay Capabilities.</title>
        <authorList>
            <person name="Nagy L.G."/>
            <person name="Riley R."/>
            <person name="Tritt A."/>
            <person name="Adam C."/>
            <person name="Daum C."/>
            <person name="Floudas D."/>
            <person name="Sun H."/>
            <person name="Yadav J.S."/>
            <person name="Pangilinan J."/>
            <person name="Larsson K.H."/>
            <person name="Matsuura K."/>
            <person name="Barry K."/>
            <person name="Labutti K."/>
            <person name="Kuo R."/>
            <person name="Ohm R.A."/>
            <person name="Bhattacharya S.S."/>
            <person name="Shirouzu T."/>
            <person name="Yoshinaga Y."/>
            <person name="Martin F.M."/>
            <person name="Grigoriev I.V."/>
            <person name="Hibbett D.S."/>
        </authorList>
    </citation>
    <scope>NUCLEOTIDE SEQUENCE [LARGE SCALE GENOMIC DNA]</scope>
    <source>
        <strain evidence="1 2">HHB14362 ss-1</strain>
    </source>
</reference>
<organism evidence="1 2">
    <name type="scientific">Neolentinus lepideus HHB14362 ss-1</name>
    <dbReference type="NCBI Taxonomy" id="1314782"/>
    <lineage>
        <taxon>Eukaryota</taxon>
        <taxon>Fungi</taxon>
        <taxon>Dikarya</taxon>
        <taxon>Basidiomycota</taxon>
        <taxon>Agaricomycotina</taxon>
        <taxon>Agaricomycetes</taxon>
        <taxon>Gloeophyllales</taxon>
        <taxon>Gloeophyllaceae</taxon>
        <taxon>Neolentinus</taxon>
    </lineage>
</organism>
<evidence type="ECO:0008006" key="3">
    <source>
        <dbReference type="Google" id="ProtNLM"/>
    </source>
</evidence>
<dbReference type="EMBL" id="KV425584">
    <property type="protein sequence ID" value="KZT23594.1"/>
    <property type="molecule type" value="Genomic_DNA"/>
</dbReference>
<gene>
    <name evidence="1" type="ORF">NEOLEDRAFT_1136395</name>
</gene>
<accession>A0A165RBY1</accession>
<dbReference type="OrthoDB" id="3245540at2759"/>